<dbReference type="InterPro" id="IPR012338">
    <property type="entry name" value="Beta-lactam/transpept-like"/>
</dbReference>
<sequence>MQAVIKKIKEIQIGQVGILVYSTKNGNIVATHNNELYVPLASAAKVAIGFTVAKMVKDKQINWNDTLHHIKFNPNEDSVQLYPHLQGRTTLTLSKAVEVMIACHDSYIAHSVVMHCGGWETVRENVLTYFSKIHIQENPRDEQNVGELNQVLSLLVHIFQGYKSEPELWEPIINGMVRQQGDYEGIPYYHLAHMTGGLSTAIINIGIIGMFHKFPLLYVIWGRDLPNRFDNKEVDETILEALKCLYKEYKITSQTNVVTDN</sequence>
<gene>
    <name evidence="2" type="ORF">BW900_25170</name>
</gene>
<feature type="domain" description="Beta-lactamase class A catalytic" evidence="1">
    <location>
        <begin position="17"/>
        <end position="221"/>
    </location>
</feature>
<dbReference type="SUPFAM" id="SSF56601">
    <property type="entry name" value="beta-lactamase/transpeptidase-like"/>
    <property type="match status" value="1"/>
</dbReference>
<accession>A0A1S9T1E5</accession>
<dbReference type="RefSeq" id="WP_078176993.1">
    <property type="nucleotide sequence ID" value="NZ_JBCMNA010000067.1"/>
</dbReference>
<protein>
    <recommendedName>
        <fullName evidence="1">Beta-lactamase class A catalytic domain-containing protein</fullName>
    </recommendedName>
</protein>
<proteinExistence type="predicted"/>
<dbReference type="Gene3D" id="3.40.710.10">
    <property type="entry name" value="DD-peptidase/beta-lactamase superfamily"/>
    <property type="match status" value="1"/>
</dbReference>
<comment type="caution">
    <text evidence="2">The sequence shown here is derived from an EMBL/GenBank/DDBJ whole genome shotgun (WGS) entry which is preliminary data.</text>
</comment>
<organism evidence="2 3">
    <name type="scientific">Bacillus mycoides</name>
    <dbReference type="NCBI Taxonomy" id="1405"/>
    <lineage>
        <taxon>Bacteria</taxon>
        <taxon>Bacillati</taxon>
        <taxon>Bacillota</taxon>
        <taxon>Bacilli</taxon>
        <taxon>Bacillales</taxon>
        <taxon>Bacillaceae</taxon>
        <taxon>Bacillus</taxon>
        <taxon>Bacillus cereus group</taxon>
    </lineage>
</organism>
<name>A0A1S9T1E5_BACMY</name>
<evidence type="ECO:0000313" key="3">
    <source>
        <dbReference type="Proteomes" id="UP000190696"/>
    </source>
</evidence>
<dbReference type="GO" id="GO:0030655">
    <property type="term" value="P:beta-lactam antibiotic catabolic process"/>
    <property type="evidence" value="ECO:0007669"/>
    <property type="project" value="InterPro"/>
</dbReference>
<dbReference type="Pfam" id="PF13354">
    <property type="entry name" value="Beta-lactamase2"/>
    <property type="match status" value="1"/>
</dbReference>
<evidence type="ECO:0000259" key="1">
    <source>
        <dbReference type="Pfam" id="PF13354"/>
    </source>
</evidence>
<reference evidence="2 3" key="1">
    <citation type="submission" date="2017-01" db="EMBL/GenBank/DDBJ databases">
        <title>Bacillus cereus isolates.</title>
        <authorList>
            <person name="Beno S.M."/>
        </authorList>
    </citation>
    <scope>NUCLEOTIDE SEQUENCE [LARGE SCALE GENOMIC DNA]</scope>
    <source>
        <strain evidence="2 3">FSL W7-1108</strain>
    </source>
</reference>
<dbReference type="AlphaFoldDB" id="A0A1S9T1E5"/>
<dbReference type="GO" id="GO:0008800">
    <property type="term" value="F:beta-lactamase activity"/>
    <property type="evidence" value="ECO:0007669"/>
    <property type="project" value="InterPro"/>
</dbReference>
<dbReference type="EMBL" id="MUAI01000034">
    <property type="protein sequence ID" value="OOR03787.1"/>
    <property type="molecule type" value="Genomic_DNA"/>
</dbReference>
<evidence type="ECO:0000313" key="2">
    <source>
        <dbReference type="EMBL" id="OOR03787.1"/>
    </source>
</evidence>
<dbReference type="Proteomes" id="UP000190696">
    <property type="component" value="Unassembled WGS sequence"/>
</dbReference>
<dbReference type="InterPro" id="IPR045155">
    <property type="entry name" value="Beta-lactam_cat"/>
</dbReference>